<feature type="domain" description="Glycosyltransferase family 18 catalytic" evidence="14">
    <location>
        <begin position="2"/>
        <end position="83"/>
    </location>
</feature>
<keyword evidence="5" id="KW-0328">Glycosyltransferase</keyword>
<name>A0A4W5P2K5_9TELE</name>
<evidence type="ECO:0000256" key="8">
    <source>
        <dbReference type="ARBA" id="ARBA00022968"/>
    </source>
</evidence>
<evidence type="ECO:0000256" key="1">
    <source>
        <dbReference type="ARBA" id="ARBA00004323"/>
    </source>
</evidence>
<dbReference type="Pfam" id="PF15024">
    <property type="entry name" value="Glyco_transf_18"/>
    <property type="match status" value="1"/>
</dbReference>
<comment type="pathway">
    <text evidence="2">Protein modification; protein glycosylation.</text>
</comment>
<evidence type="ECO:0000256" key="10">
    <source>
        <dbReference type="ARBA" id="ARBA00023034"/>
    </source>
</evidence>
<dbReference type="InterPro" id="IPR052105">
    <property type="entry name" value="MGAT5_Glycosyltransferase"/>
</dbReference>
<accession>A0A4W5P2K5</accession>
<evidence type="ECO:0000256" key="2">
    <source>
        <dbReference type="ARBA" id="ARBA00004922"/>
    </source>
</evidence>
<evidence type="ECO:0000256" key="12">
    <source>
        <dbReference type="ARBA" id="ARBA00023180"/>
    </source>
</evidence>
<reference evidence="15" key="2">
    <citation type="submission" date="2025-08" db="UniProtKB">
        <authorList>
            <consortium name="Ensembl"/>
        </authorList>
    </citation>
    <scope>IDENTIFICATION</scope>
</reference>
<keyword evidence="11" id="KW-0472">Membrane</keyword>
<dbReference type="PANTHER" id="PTHR15075">
    <property type="entry name" value="ALPHA-MANNOSIDE BETA-1,6-N-ACETYLGLUCOSAMINYLTRANSFERASE"/>
    <property type="match status" value="1"/>
</dbReference>
<dbReference type="InterPro" id="IPR026116">
    <property type="entry name" value="GT18_cat"/>
</dbReference>
<evidence type="ECO:0000256" key="6">
    <source>
        <dbReference type="ARBA" id="ARBA00022679"/>
    </source>
</evidence>
<evidence type="ECO:0000256" key="11">
    <source>
        <dbReference type="ARBA" id="ARBA00023136"/>
    </source>
</evidence>
<dbReference type="EC" id="2.4.1.155" evidence="4"/>
<dbReference type="AlphaFoldDB" id="A0A4W5P2K5"/>
<organism evidence="15 16">
    <name type="scientific">Hucho hucho</name>
    <name type="common">huchen</name>
    <dbReference type="NCBI Taxonomy" id="62062"/>
    <lineage>
        <taxon>Eukaryota</taxon>
        <taxon>Metazoa</taxon>
        <taxon>Chordata</taxon>
        <taxon>Craniata</taxon>
        <taxon>Vertebrata</taxon>
        <taxon>Euteleostomi</taxon>
        <taxon>Actinopterygii</taxon>
        <taxon>Neopterygii</taxon>
        <taxon>Teleostei</taxon>
        <taxon>Protacanthopterygii</taxon>
        <taxon>Salmoniformes</taxon>
        <taxon>Salmonidae</taxon>
        <taxon>Salmoninae</taxon>
        <taxon>Hucho</taxon>
    </lineage>
</organism>
<evidence type="ECO:0000313" key="16">
    <source>
        <dbReference type="Proteomes" id="UP000314982"/>
    </source>
</evidence>
<dbReference type="Proteomes" id="UP000314982">
    <property type="component" value="Unassembled WGS sequence"/>
</dbReference>
<keyword evidence="9" id="KW-1133">Transmembrane helix</keyword>
<dbReference type="GO" id="GO:0030144">
    <property type="term" value="F:alpha-1,6-mannosylglycoprotein 6-beta-N-acetylglucosaminyltransferase activity"/>
    <property type="evidence" value="ECO:0007669"/>
    <property type="project" value="UniProtKB-EC"/>
</dbReference>
<keyword evidence="16" id="KW-1185">Reference proteome</keyword>
<comment type="similarity">
    <text evidence="3">Belongs to the glycosyltransferase 18 family.</text>
</comment>
<evidence type="ECO:0000259" key="14">
    <source>
        <dbReference type="Pfam" id="PF15024"/>
    </source>
</evidence>
<reference evidence="16" key="1">
    <citation type="submission" date="2018-06" db="EMBL/GenBank/DDBJ databases">
        <title>Genome assembly of Danube salmon.</title>
        <authorList>
            <person name="Macqueen D.J."/>
            <person name="Gundappa M.K."/>
        </authorList>
    </citation>
    <scope>NUCLEOTIDE SEQUENCE [LARGE SCALE GENOMIC DNA]</scope>
</reference>
<keyword evidence="10" id="KW-0333">Golgi apparatus</keyword>
<comment type="catalytic activity">
    <reaction evidence="13">
        <text>N(4)-{beta-D-GlcNAc-(1-&gt;2)-[beta-D-GlcNAc-(1-&gt;4)]-alpha-D-Man-(1-&gt;3)-[beta-D-GlcNAc-(1-&gt;2)-alpha-D-Man-(1-&gt;6)]-beta-D-Man-(1-&gt;4)-beta-D-GlcNAc-(1-&gt;4)-beta-D-GlcNAc}-L-asparaginyl-[protein] + UDP-N-acetyl-alpha-D-glucosamine = N(4)-{beta-D-GlcNAc-(1-&gt;2)-[beta-D-GlcNAc-(1-&gt;4)]-alpha-D-Man-(1-&gt;3)-[beta-D-GlcNAc-(1-&gt;2)-[beta-D-GlcNAc-(1-&gt;6)]-alpha-D-Man-(1-&gt;6)]-beta-D-Man-(1-&gt;4)-beta-D-GlcNAc-(1-&gt;4)-beta-D-GlcNAc}-L-asparaginyl-[protein] + UDP + H(+)</text>
        <dbReference type="Rhea" id="RHEA:16921"/>
        <dbReference type="Rhea" id="RHEA-COMP:14374"/>
        <dbReference type="Rhea" id="RHEA-COMP:14377"/>
        <dbReference type="ChEBI" id="CHEBI:15378"/>
        <dbReference type="ChEBI" id="CHEBI:57705"/>
        <dbReference type="ChEBI" id="CHEBI:58223"/>
        <dbReference type="ChEBI" id="CHEBI:139507"/>
        <dbReference type="ChEBI" id="CHEBI:139510"/>
        <dbReference type="EC" id="2.4.1.155"/>
    </reaction>
</comment>
<evidence type="ECO:0000313" key="15">
    <source>
        <dbReference type="Ensembl" id="ENSHHUP00000055354.1"/>
    </source>
</evidence>
<dbReference type="Ensembl" id="ENSHHUT00000057278.1">
    <property type="protein sequence ID" value="ENSHHUP00000055354.1"/>
    <property type="gene ID" value="ENSHHUG00000033113.1"/>
</dbReference>
<dbReference type="GeneTree" id="ENSGT00940000153470"/>
<dbReference type="GO" id="GO:0006487">
    <property type="term" value="P:protein N-linked glycosylation"/>
    <property type="evidence" value="ECO:0007669"/>
    <property type="project" value="TreeGrafter"/>
</dbReference>
<keyword evidence="12" id="KW-0325">Glycoprotein</keyword>
<dbReference type="GO" id="GO:0000139">
    <property type="term" value="C:Golgi membrane"/>
    <property type="evidence" value="ECO:0007669"/>
    <property type="project" value="UniProtKB-SubCell"/>
</dbReference>
<sequence length="83" mass="8998">MVNRGGPLGELVQWADLSASLFILGHNLTFTTSQNHLHSVIGAAPGKGSCPIQRPLPFDLIYTDYHGLAHLQGAMGLAFQHYQ</sequence>
<evidence type="ECO:0000256" key="4">
    <source>
        <dbReference type="ARBA" id="ARBA00012671"/>
    </source>
</evidence>
<comment type="subcellular location">
    <subcellularLocation>
        <location evidence="1">Golgi apparatus membrane</location>
        <topology evidence="1">Single-pass type II membrane protein</topology>
    </subcellularLocation>
</comment>
<dbReference type="UniPathway" id="UPA00378"/>
<keyword evidence="7" id="KW-0812">Transmembrane</keyword>
<dbReference type="PANTHER" id="PTHR15075:SF7">
    <property type="entry name" value="ALPHA-1,6-MANNOSYL-GLYCOPROTEIN 6-BETA-N-ACETYLGLUCOSAMINYLTRANSFERASE"/>
    <property type="match status" value="1"/>
</dbReference>
<evidence type="ECO:0000256" key="5">
    <source>
        <dbReference type="ARBA" id="ARBA00022676"/>
    </source>
</evidence>
<keyword evidence="8" id="KW-0735">Signal-anchor</keyword>
<evidence type="ECO:0000256" key="13">
    <source>
        <dbReference type="ARBA" id="ARBA00048243"/>
    </source>
</evidence>
<proteinExistence type="inferred from homology"/>
<evidence type="ECO:0000256" key="9">
    <source>
        <dbReference type="ARBA" id="ARBA00022989"/>
    </source>
</evidence>
<evidence type="ECO:0000256" key="7">
    <source>
        <dbReference type="ARBA" id="ARBA00022692"/>
    </source>
</evidence>
<protein>
    <recommendedName>
        <fullName evidence="4">alpha-1,6-mannosyl-glycoprotein 6-beta-N-acetylglucosaminyltransferase</fullName>
        <ecNumber evidence="4">2.4.1.155</ecNumber>
    </recommendedName>
</protein>
<evidence type="ECO:0000256" key="3">
    <source>
        <dbReference type="ARBA" id="ARBA00007477"/>
    </source>
</evidence>
<keyword evidence="6" id="KW-0808">Transferase</keyword>
<reference evidence="15" key="3">
    <citation type="submission" date="2025-09" db="UniProtKB">
        <authorList>
            <consortium name="Ensembl"/>
        </authorList>
    </citation>
    <scope>IDENTIFICATION</scope>
</reference>